<sequence length="146" mass="16059">MSSYPPPGYGAPSAPPPSGYYGDQGYPLPPGAPTYQALNDQEELQDKLEKSTPISQRESHRSEKKMPDKEDNVEESHEENSQTTGEKPEINQVKGIGEGNKEVVIWTSEEKDNIELKDGSPNPISIVVHEGGNSEASKLLELNERQ</sequence>
<evidence type="ECO:0000313" key="3">
    <source>
        <dbReference type="Proteomes" id="UP000823775"/>
    </source>
</evidence>
<name>A0ABS8UUJ1_DATST</name>
<reference evidence="2 3" key="1">
    <citation type="journal article" date="2021" name="BMC Genomics">
        <title>Datura genome reveals duplications of psychoactive alkaloid biosynthetic genes and high mutation rate following tissue culture.</title>
        <authorList>
            <person name="Rajewski A."/>
            <person name="Carter-House D."/>
            <person name="Stajich J."/>
            <person name="Litt A."/>
        </authorList>
    </citation>
    <scope>NUCLEOTIDE SEQUENCE [LARGE SCALE GENOMIC DNA]</scope>
    <source>
        <strain evidence="2">AR-01</strain>
    </source>
</reference>
<proteinExistence type="predicted"/>
<feature type="region of interest" description="Disordered" evidence="1">
    <location>
        <begin position="1"/>
        <end position="99"/>
    </location>
</feature>
<feature type="compositionally biased region" description="Basic and acidic residues" evidence="1">
    <location>
        <begin position="57"/>
        <end position="80"/>
    </location>
</feature>
<organism evidence="2 3">
    <name type="scientific">Datura stramonium</name>
    <name type="common">Jimsonweed</name>
    <name type="synonym">Common thornapple</name>
    <dbReference type="NCBI Taxonomy" id="4076"/>
    <lineage>
        <taxon>Eukaryota</taxon>
        <taxon>Viridiplantae</taxon>
        <taxon>Streptophyta</taxon>
        <taxon>Embryophyta</taxon>
        <taxon>Tracheophyta</taxon>
        <taxon>Spermatophyta</taxon>
        <taxon>Magnoliopsida</taxon>
        <taxon>eudicotyledons</taxon>
        <taxon>Gunneridae</taxon>
        <taxon>Pentapetalae</taxon>
        <taxon>asterids</taxon>
        <taxon>lamiids</taxon>
        <taxon>Solanales</taxon>
        <taxon>Solanaceae</taxon>
        <taxon>Solanoideae</taxon>
        <taxon>Datureae</taxon>
        <taxon>Datura</taxon>
    </lineage>
</organism>
<feature type="compositionally biased region" description="Pro residues" evidence="1">
    <location>
        <begin position="1"/>
        <end position="18"/>
    </location>
</feature>
<keyword evidence="3" id="KW-1185">Reference proteome</keyword>
<comment type="caution">
    <text evidence="2">The sequence shown here is derived from an EMBL/GenBank/DDBJ whole genome shotgun (WGS) entry which is preliminary data.</text>
</comment>
<gene>
    <name evidence="2" type="ORF">HAX54_022427</name>
</gene>
<evidence type="ECO:0000256" key="1">
    <source>
        <dbReference type="SAM" id="MobiDB-lite"/>
    </source>
</evidence>
<evidence type="ECO:0000313" key="2">
    <source>
        <dbReference type="EMBL" id="MCD9638432.1"/>
    </source>
</evidence>
<dbReference type="Proteomes" id="UP000823775">
    <property type="component" value="Unassembled WGS sequence"/>
</dbReference>
<feature type="region of interest" description="Disordered" evidence="1">
    <location>
        <begin position="114"/>
        <end position="146"/>
    </location>
</feature>
<accession>A0ABS8UUJ1</accession>
<dbReference type="EMBL" id="JACEIK010002700">
    <property type="protein sequence ID" value="MCD9638432.1"/>
    <property type="molecule type" value="Genomic_DNA"/>
</dbReference>
<protein>
    <submittedName>
        <fullName evidence="2">Uncharacterized protein</fullName>
    </submittedName>
</protein>